<comment type="caution">
    <text evidence="7">The sequence shown here is derived from an EMBL/GenBank/DDBJ whole genome shotgun (WGS) entry which is preliminary data.</text>
</comment>
<evidence type="ECO:0000256" key="3">
    <source>
        <dbReference type="ARBA" id="ARBA00023274"/>
    </source>
</evidence>
<organism evidence="7 8">
    <name type="scientific">candidate division WWE3 bacterium RIFCSPHIGHO2_01_FULL_35_17</name>
    <dbReference type="NCBI Taxonomy" id="1802614"/>
    <lineage>
        <taxon>Bacteria</taxon>
        <taxon>Katanobacteria</taxon>
    </lineage>
</organism>
<name>A0A1F4UPZ1_UNCKA</name>
<dbReference type="GO" id="GO:1990904">
    <property type="term" value="C:ribonucleoprotein complex"/>
    <property type="evidence" value="ECO:0007669"/>
    <property type="project" value="UniProtKB-KW"/>
</dbReference>
<dbReference type="Proteomes" id="UP000176444">
    <property type="component" value="Unassembled WGS sequence"/>
</dbReference>
<accession>A0A1F4UPZ1</accession>
<comment type="similarity">
    <text evidence="1 5">Belongs to the universal ribosomal protein uL29 family.</text>
</comment>
<evidence type="ECO:0000256" key="6">
    <source>
        <dbReference type="SAM" id="Coils"/>
    </source>
</evidence>
<dbReference type="EMBL" id="MEUX01000023">
    <property type="protein sequence ID" value="OGC47014.1"/>
    <property type="molecule type" value="Genomic_DNA"/>
</dbReference>
<dbReference type="NCBIfam" id="TIGR00012">
    <property type="entry name" value="L29"/>
    <property type="match status" value="1"/>
</dbReference>
<dbReference type="Pfam" id="PF00831">
    <property type="entry name" value="Ribosomal_L29"/>
    <property type="match status" value="1"/>
</dbReference>
<protein>
    <recommendedName>
        <fullName evidence="4 5">Large ribosomal subunit protein uL29</fullName>
    </recommendedName>
</protein>
<proteinExistence type="inferred from homology"/>
<dbReference type="GO" id="GO:0005840">
    <property type="term" value="C:ribosome"/>
    <property type="evidence" value="ECO:0007669"/>
    <property type="project" value="UniProtKB-KW"/>
</dbReference>
<dbReference type="AlphaFoldDB" id="A0A1F4UPZ1"/>
<keyword evidence="2 5" id="KW-0689">Ribosomal protein</keyword>
<evidence type="ECO:0000313" key="8">
    <source>
        <dbReference type="Proteomes" id="UP000176444"/>
    </source>
</evidence>
<keyword evidence="6" id="KW-0175">Coiled coil</keyword>
<sequence>MEKIDDLRKLDIEKLKSALSKAREKLMDKKLNRSSAKDKDTTLFGKAKKQIAKLQTLINEKEILK</sequence>
<dbReference type="GO" id="GO:0003735">
    <property type="term" value="F:structural constituent of ribosome"/>
    <property type="evidence" value="ECO:0007669"/>
    <property type="project" value="InterPro"/>
</dbReference>
<evidence type="ECO:0000313" key="7">
    <source>
        <dbReference type="EMBL" id="OGC47014.1"/>
    </source>
</evidence>
<evidence type="ECO:0000256" key="2">
    <source>
        <dbReference type="ARBA" id="ARBA00022980"/>
    </source>
</evidence>
<feature type="coiled-coil region" evidence="6">
    <location>
        <begin position="12"/>
        <end position="39"/>
    </location>
</feature>
<evidence type="ECO:0000256" key="4">
    <source>
        <dbReference type="ARBA" id="ARBA00035204"/>
    </source>
</evidence>
<gene>
    <name evidence="5" type="primary">rpmC</name>
    <name evidence="7" type="ORF">A2713_02135</name>
</gene>
<dbReference type="GO" id="GO:0006412">
    <property type="term" value="P:translation"/>
    <property type="evidence" value="ECO:0007669"/>
    <property type="project" value="UniProtKB-UniRule"/>
</dbReference>
<dbReference type="HAMAP" id="MF_00374">
    <property type="entry name" value="Ribosomal_uL29"/>
    <property type="match status" value="1"/>
</dbReference>
<keyword evidence="3 5" id="KW-0687">Ribonucleoprotein</keyword>
<dbReference type="InterPro" id="IPR001854">
    <property type="entry name" value="Ribosomal_uL29"/>
</dbReference>
<evidence type="ECO:0000256" key="1">
    <source>
        <dbReference type="ARBA" id="ARBA00009254"/>
    </source>
</evidence>
<reference evidence="7 8" key="1">
    <citation type="journal article" date="2016" name="Nat. Commun.">
        <title>Thousands of microbial genomes shed light on interconnected biogeochemical processes in an aquifer system.</title>
        <authorList>
            <person name="Anantharaman K."/>
            <person name="Brown C.T."/>
            <person name="Hug L.A."/>
            <person name="Sharon I."/>
            <person name="Castelle C.J."/>
            <person name="Probst A.J."/>
            <person name="Thomas B.C."/>
            <person name="Singh A."/>
            <person name="Wilkins M.J."/>
            <person name="Karaoz U."/>
            <person name="Brodie E.L."/>
            <person name="Williams K.H."/>
            <person name="Hubbard S.S."/>
            <person name="Banfield J.F."/>
        </authorList>
    </citation>
    <scope>NUCLEOTIDE SEQUENCE [LARGE SCALE GENOMIC DNA]</scope>
</reference>
<dbReference type="SUPFAM" id="SSF46561">
    <property type="entry name" value="Ribosomal protein L29 (L29p)"/>
    <property type="match status" value="1"/>
</dbReference>
<dbReference type="Gene3D" id="1.10.287.310">
    <property type="match status" value="1"/>
</dbReference>
<dbReference type="InterPro" id="IPR036049">
    <property type="entry name" value="Ribosomal_uL29_sf"/>
</dbReference>
<evidence type="ECO:0000256" key="5">
    <source>
        <dbReference type="HAMAP-Rule" id="MF_00374"/>
    </source>
</evidence>